<keyword evidence="5 7" id="KW-0472">Membrane</keyword>
<evidence type="ECO:0000256" key="6">
    <source>
        <dbReference type="SAM" id="MobiDB-lite"/>
    </source>
</evidence>
<evidence type="ECO:0000259" key="9">
    <source>
        <dbReference type="Pfam" id="PF10708"/>
    </source>
</evidence>
<sequence length="284" mass="30883">MSIPERAGWYDDPEDDTQLRYFDGVIWSDHRVPRQTRSAEPVDPASQQGGQYASRAGTHPQHGGPGRDVFGRSTGAPGPHQPGWGTPSAGGGSSPAGPTTADGQPLASFGSRATAYLIDTVIMSVLVLLTSGWAWYLFMADYWRRAMAGTMSGSPDPVTLEEASGYLQYLNYEYLFVAVAIMVLVQAAYGIGFLVVSAATPGKMMVGICVRRVDRPGPLGLGTAFRRMLLPMILRVLWVLTCLVEVVFRALDLLWPLKDTRRQALHDKVAGTQVVVGKQTRERS</sequence>
<dbReference type="Pfam" id="PF06271">
    <property type="entry name" value="RDD"/>
    <property type="match status" value="1"/>
</dbReference>
<evidence type="ECO:0000256" key="7">
    <source>
        <dbReference type="SAM" id="Phobius"/>
    </source>
</evidence>
<dbReference type="InterPro" id="IPR051791">
    <property type="entry name" value="Pra-immunoreactive"/>
</dbReference>
<evidence type="ECO:0000256" key="1">
    <source>
        <dbReference type="ARBA" id="ARBA00004651"/>
    </source>
</evidence>
<accession>A0ABZ2MEM3</accession>
<dbReference type="EMBL" id="CP144913">
    <property type="protein sequence ID" value="WXB75497.1"/>
    <property type="molecule type" value="Genomic_DNA"/>
</dbReference>
<gene>
    <name evidence="10" type="ORF">V1351_11125</name>
</gene>
<evidence type="ECO:0000259" key="8">
    <source>
        <dbReference type="Pfam" id="PF06271"/>
    </source>
</evidence>
<reference evidence="10 11" key="1">
    <citation type="submission" date="2024-02" db="EMBL/GenBank/DDBJ databases">
        <title>Janibacter sp. nov., isolated from gut of marine sandworm.</title>
        <authorList>
            <person name="Kim B."/>
            <person name="Jun M.O."/>
            <person name="Shin N.-R."/>
        </authorList>
    </citation>
    <scope>NUCLEOTIDE SEQUENCE [LARGE SCALE GENOMIC DNA]</scope>
    <source>
        <strain evidence="10 11">A1S7</strain>
    </source>
</reference>
<name>A0ABZ2MEM3_9MICO</name>
<dbReference type="PANTHER" id="PTHR36115:SF4">
    <property type="entry name" value="MEMBRANE PROTEIN"/>
    <property type="match status" value="1"/>
</dbReference>
<dbReference type="RefSeq" id="WP_338748219.1">
    <property type="nucleotide sequence ID" value="NZ_CP144913.1"/>
</dbReference>
<feature type="transmembrane region" description="Helical" evidence="7">
    <location>
        <begin position="232"/>
        <end position="251"/>
    </location>
</feature>
<feature type="region of interest" description="Disordered" evidence="6">
    <location>
        <begin position="32"/>
        <end position="105"/>
    </location>
</feature>
<proteinExistence type="predicted"/>
<evidence type="ECO:0000256" key="3">
    <source>
        <dbReference type="ARBA" id="ARBA00022692"/>
    </source>
</evidence>
<keyword evidence="2" id="KW-1003">Cell membrane</keyword>
<feature type="domain" description="DUF2510" evidence="9">
    <location>
        <begin position="7"/>
        <end position="39"/>
    </location>
</feature>
<feature type="transmembrane region" description="Helical" evidence="7">
    <location>
        <begin position="116"/>
        <end position="138"/>
    </location>
</feature>
<evidence type="ECO:0000256" key="2">
    <source>
        <dbReference type="ARBA" id="ARBA00022475"/>
    </source>
</evidence>
<evidence type="ECO:0000256" key="5">
    <source>
        <dbReference type="ARBA" id="ARBA00023136"/>
    </source>
</evidence>
<dbReference type="InterPro" id="IPR010432">
    <property type="entry name" value="RDD"/>
</dbReference>
<dbReference type="Proteomes" id="UP001382727">
    <property type="component" value="Chromosome"/>
</dbReference>
<feature type="domain" description="RDD" evidence="8">
    <location>
        <begin position="106"/>
        <end position="271"/>
    </location>
</feature>
<dbReference type="Pfam" id="PF10708">
    <property type="entry name" value="DUF2510"/>
    <property type="match status" value="1"/>
</dbReference>
<dbReference type="PANTHER" id="PTHR36115">
    <property type="entry name" value="PROLINE-RICH ANTIGEN HOMOLOG-RELATED"/>
    <property type="match status" value="1"/>
</dbReference>
<keyword evidence="4 7" id="KW-1133">Transmembrane helix</keyword>
<organism evidence="10 11">
    <name type="scientific">Janibacter alittae</name>
    <dbReference type="NCBI Taxonomy" id="3115209"/>
    <lineage>
        <taxon>Bacteria</taxon>
        <taxon>Bacillati</taxon>
        <taxon>Actinomycetota</taxon>
        <taxon>Actinomycetes</taxon>
        <taxon>Micrococcales</taxon>
        <taxon>Intrasporangiaceae</taxon>
        <taxon>Janibacter</taxon>
    </lineage>
</organism>
<comment type="subcellular location">
    <subcellularLocation>
        <location evidence="1">Cell membrane</location>
        <topology evidence="1">Multi-pass membrane protein</topology>
    </subcellularLocation>
</comment>
<keyword evidence="11" id="KW-1185">Reference proteome</keyword>
<feature type="transmembrane region" description="Helical" evidence="7">
    <location>
        <begin position="174"/>
        <end position="196"/>
    </location>
</feature>
<dbReference type="InterPro" id="IPR018929">
    <property type="entry name" value="DUF2510"/>
</dbReference>
<evidence type="ECO:0000256" key="4">
    <source>
        <dbReference type="ARBA" id="ARBA00022989"/>
    </source>
</evidence>
<keyword evidence="3 7" id="KW-0812">Transmembrane</keyword>
<evidence type="ECO:0000313" key="11">
    <source>
        <dbReference type="Proteomes" id="UP001382727"/>
    </source>
</evidence>
<protein>
    <submittedName>
        <fullName evidence="10">RDD family protein</fullName>
    </submittedName>
</protein>
<evidence type="ECO:0000313" key="10">
    <source>
        <dbReference type="EMBL" id="WXB75497.1"/>
    </source>
</evidence>